<dbReference type="AlphaFoldDB" id="A0A0G0YWU6"/>
<protein>
    <recommendedName>
        <fullName evidence="3">Lipoprotein</fullName>
    </recommendedName>
</protein>
<sequence length="136" mass="14782">MRKIIFLVLLLVPLVLTACLPKIGSSTAPVSSNEFVKGSSVKGFPAVPLIPKAQVLESYGNKGNFGASFISDEKLSKVIKFYDESLKKLGWEATLKRRSETNYVYNIKNASQEGSIIVNTAADGKKTAISIFVSPR</sequence>
<evidence type="ECO:0000313" key="1">
    <source>
        <dbReference type="EMBL" id="KKS04933.1"/>
    </source>
</evidence>
<evidence type="ECO:0008006" key="3">
    <source>
        <dbReference type="Google" id="ProtNLM"/>
    </source>
</evidence>
<evidence type="ECO:0000313" key="2">
    <source>
        <dbReference type="Proteomes" id="UP000034493"/>
    </source>
</evidence>
<reference evidence="1 2" key="1">
    <citation type="journal article" date="2015" name="Nature">
        <title>rRNA introns, odd ribosomes, and small enigmatic genomes across a large radiation of phyla.</title>
        <authorList>
            <person name="Brown C.T."/>
            <person name="Hug L.A."/>
            <person name="Thomas B.C."/>
            <person name="Sharon I."/>
            <person name="Castelle C.J."/>
            <person name="Singh A."/>
            <person name="Wilkins M.J."/>
            <person name="Williams K.H."/>
            <person name="Banfield J.F."/>
        </authorList>
    </citation>
    <scope>NUCLEOTIDE SEQUENCE [LARGE SCALE GENOMIC DNA]</scope>
</reference>
<organism evidence="1 2">
    <name type="scientific">Candidatus Curtissbacteria bacterium GW2011_GWA2_41_24</name>
    <dbReference type="NCBI Taxonomy" id="1618411"/>
    <lineage>
        <taxon>Bacteria</taxon>
        <taxon>Candidatus Curtissiibacteriota</taxon>
    </lineage>
</organism>
<dbReference type="EMBL" id="LCBC01000002">
    <property type="protein sequence ID" value="KKS04933.1"/>
    <property type="molecule type" value="Genomic_DNA"/>
</dbReference>
<dbReference type="Proteomes" id="UP000034493">
    <property type="component" value="Unassembled WGS sequence"/>
</dbReference>
<accession>A0A0G0YWU6</accession>
<dbReference type="PROSITE" id="PS51257">
    <property type="entry name" value="PROKAR_LIPOPROTEIN"/>
    <property type="match status" value="1"/>
</dbReference>
<comment type="caution">
    <text evidence="1">The sequence shown here is derived from an EMBL/GenBank/DDBJ whole genome shotgun (WGS) entry which is preliminary data.</text>
</comment>
<gene>
    <name evidence="1" type="ORF">UU56_C0002G0073</name>
</gene>
<name>A0A0G0YWU6_9BACT</name>
<proteinExistence type="predicted"/>